<comment type="similarity">
    <text evidence="8">Belongs to the class-I aminoacyl-tRNA synthetase family. ValS type 1 subfamily.</text>
</comment>
<evidence type="ECO:0000259" key="11">
    <source>
        <dbReference type="Pfam" id="PF10458"/>
    </source>
</evidence>
<dbReference type="PANTHER" id="PTHR11946:SF93">
    <property type="entry name" value="VALINE--TRNA LIGASE, CHLOROPLASTIC_MITOCHONDRIAL 2"/>
    <property type="match status" value="1"/>
</dbReference>
<dbReference type="GO" id="GO:0004832">
    <property type="term" value="F:valine-tRNA ligase activity"/>
    <property type="evidence" value="ECO:0007669"/>
    <property type="project" value="UniProtKB-EC"/>
</dbReference>
<evidence type="ECO:0000256" key="8">
    <source>
        <dbReference type="HAMAP-Rule" id="MF_02004"/>
    </source>
</evidence>
<comment type="catalytic activity">
    <reaction evidence="7 8">
        <text>tRNA(Val) + L-valine + ATP = L-valyl-tRNA(Val) + AMP + diphosphate</text>
        <dbReference type="Rhea" id="RHEA:10704"/>
        <dbReference type="Rhea" id="RHEA-COMP:9672"/>
        <dbReference type="Rhea" id="RHEA-COMP:9708"/>
        <dbReference type="ChEBI" id="CHEBI:30616"/>
        <dbReference type="ChEBI" id="CHEBI:33019"/>
        <dbReference type="ChEBI" id="CHEBI:57762"/>
        <dbReference type="ChEBI" id="CHEBI:78442"/>
        <dbReference type="ChEBI" id="CHEBI:78537"/>
        <dbReference type="ChEBI" id="CHEBI:456215"/>
        <dbReference type="EC" id="6.1.1.9"/>
    </reaction>
</comment>
<dbReference type="CDD" id="cd07962">
    <property type="entry name" value="Anticodon_Ia_Val"/>
    <property type="match status" value="1"/>
</dbReference>
<dbReference type="Pfam" id="PF00133">
    <property type="entry name" value="tRNA-synt_1"/>
    <property type="match status" value="1"/>
</dbReference>
<dbReference type="InterPro" id="IPR009008">
    <property type="entry name" value="Val/Leu/Ile-tRNA-synth_edit"/>
</dbReference>
<keyword evidence="2 8" id="KW-0436">Ligase</keyword>
<dbReference type="InterPro" id="IPR009080">
    <property type="entry name" value="tRNAsynth_Ia_anticodon-bd"/>
</dbReference>
<keyword evidence="8" id="KW-0175">Coiled coil</keyword>
<dbReference type="Pfam" id="PF08264">
    <property type="entry name" value="Anticodon_1"/>
    <property type="match status" value="1"/>
</dbReference>
<keyword evidence="4 8" id="KW-0067">ATP-binding</keyword>
<feature type="coiled-coil region" evidence="8">
    <location>
        <begin position="836"/>
        <end position="891"/>
    </location>
</feature>
<dbReference type="Gene3D" id="3.90.740.10">
    <property type="entry name" value="Valyl/Leucyl/Isoleucyl-tRNA synthetase, editing domain"/>
    <property type="match status" value="1"/>
</dbReference>
<dbReference type="InterPro" id="IPR014729">
    <property type="entry name" value="Rossmann-like_a/b/a_fold"/>
</dbReference>
<feature type="short sequence motif" description="'KMSKS' region" evidence="8">
    <location>
        <begin position="543"/>
        <end position="547"/>
    </location>
</feature>
<comment type="domain">
    <text evidence="8">ValRS has two distinct active sites: one for aminoacylation and one for editing. The misactivated threonine is translocated from the active site to the editing site.</text>
</comment>
<dbReference type="InterPro" id="IPR002300">
    <property type="entry name" value="aa-tRNA-synth_Ia"/>
</dbReference>
<feature type="domain" description="Methionyl/Valyl/Leucyl/Isoleucyl-tRNA synthetase anticodon-binding" evidence="10">
    <location>
        <begin position="626"/>
        <end position="769"/>
    </location>
</feature>
<evidence type="ECO:0000313" key="13">
    <source>
        <dbReference type="Proteomes" id="UP001529369"/>
    </source>
</evidence>
<dbReference type="Pfam" id="PF10458">
    <property type="entry name" value="Val_tRNA-synt_C"/>
    <property type="match status" value="1"/>
</dbReference>
<accession>A0ABT8A6W9</accession>
<evidence type="ECO:0000259" key="9">
    <source>
        <dbReference type="Pfam" id="PF00133"/>
    </source>
</evidence>
<dbReference type="SUPFAM" id="SSF52374">
    <property type="entry name" value="Nucleotidylyl transferase"/>
    <property type="match status" value="1"/>
</dbReference>
<keyword evidence="13" id="KW-1185">Reference proteome</keyword>
<keyword evidence="3 8" id="KW-0547">Nucleotide-binding</keyword>
<evidence type="ECO:0000256" key="6">
    <source>
        <dbReference type="ARBA" id="ARBA00023146"/>
    </source>
</evidence>
<comment type="subunit">
    <text evidence="8">Monomer.</text>
</comment>
<evidence type="ECO:0000256" key="3">
    <source>
        <dbReference type="ARBA" id="ARBA00022741"/>
    </source>
</evidence>
<protein>
    <recommendedName>
        <fullName evidence="8">Valine--tRNA ligase</fullName>
        <ecNumber evidence="8">6.1.1.9</ecNumber>
    </recommendedName>
    <alternativeName>
        <fullName evidence="8">Valyl-tRNA synthetase</fullName>
        <shortName evidence="8">ValRS</shortName>
    </alternativeName>
</protein>
<dbReference type="InterPro" id="IPR002303">
    <property type="entry name" value="Valyl-tRNA_ligase"/>
</dbReference>
<dbReference type="RefSeq" id="WP_290317315.1">
    <property type="nucleotide sequence ID" value="NZ_JAUFPN010000147.1"/>
</dbReference>
<evidence type="ECO:0000256" key="2">
    <source>
        <dbReference type="ARBA" id="ARBA00022598"/>
    </source>
</evidence>
<keyword evidence="6 8" id="KW-0030">Aminoacyl-tRNA synthetase</keyword>
<comment type="function">
    <text evidence="8">Catalyzes the attachment of valine to tRNA(Val). As ValRS can inadvertently accommodate and process structurally similar amino acids such as threonine, to avoid such errors, it has a 'posttransfer' editing activity that hydrolyzes mischarged Thr-tRNA(Val) in a tRNA-dependent manner.</text>
</comment>
<organism evidence="12 13">
    <name type="scientific">Paeniroseomonas aquatica</name>
    <dbReference type="NCBI Taxonomy" id="373043"/>
    <lineage>
        <taxon>Bacteria</taxon>
        <taxon>Pseudomonadati</taxon>
        <taxon>Pseudomonadota</taxon>
        <taxon>Alphaproteobacteria</taxon>
        <taxon>Acetobacterales</taxon>
        <taxon>Acetobacteraceae</taxon>
        <taxon>Paeniroseomonas</taxon>
    </lineage>
</organism>
<dbReference type="CDD" id="cd00817">
    <property type="entry name" value="ValRS_core"/>
    <property type="match status" value="1"/>
</dbReference>
<dbReference type="InterPro" id="IPR010978">
    <property type="entry name" value="tRNA-bd_arm"/>
</dbReference>
<evidence type="ECO:0000259" key="10">
    <source>
        <dbReference type="Pfam" id="PF08264"/>
    </source>
</evidence>
<reference evidence="13" key="1">
    <citation type="journal article" date="2019" name="Int. J. Syst. Evol. Microbiol.">
        <title>The Global Catalogue of Microorganisms (GCM) 10K type strain sequencing project: providing services to taxonomists for standard genome sequencing and annotation.</title>
        <authorList>
            <consortium name="The Broad Institute Genomics Platform"/>
            <consortium name="The Broad Institute Genome Sequencing Center for Infectious Disease"/>
            <person name="Wu L."/>
            <person name="Ma J."/>
        </authorList>
    </citation>
    <scope>NUCLEOTIDE SEQUENCE [LARGE SCALE GENOMIC DNA]</scope>
    <source>
        <strain evidence="13">CECT 7131</strain>
    </source>
</reference>
<dbReference type="SUPFAM" id="SSF46589">
    <property type="entry name" value="tRNA-binding arm"/>
    <property type="match status" value="1"/>
</dbReference>
<name>A0ABT8A6W9_9PROT</name>
<keyword evidence="5 8" id="KW-0648">Protein biosynthesis</keyword>
<keyword evidence="1 8" id="KW-0963">Cytoplasm</keyword>
<dbReference type="InterPro" id="IPR033705">
    <property type="entry name" value="Anticodon_Ia_Val"/>
</dbReference>
<gene>
    <name evidence="8" type="primary">valS</name>
    <name evidence="12" type="ORF">QWZ14_14025</name>
</gene>
<dbReference type="PROSITE" id="PS00178">
    <property type="entry name" value="AA_TRNA_LIGASE_I"/>
    <property type="match status" value="1"/>
</dbReference>
<dbReference type="EMBL" id="JAUFPN010000147">
    <property type="protein sequence ID" value="MDN3565482.1"/>
    <property type="molecule type" value="Genomic_DNA"/>
</dbReference>
<dbReference type="InterPro" id="IPR037118">
    <property type="entry name" value="Val-tRNA_synth_C_sf"/>
</dbReference>
<dbReference type="PANTHER" id="PTHR11946">
    <property type="entry name" value="VALYL-TRNA SYNTHETASES"/>
    <property type="match status" value="1"/>
</dbReference>
<evidence type="ECO:0000256" key="5">
    <source>
        <dbReference type="ARBA" id="ARBA00022917"/>
    </source>
</evidence>
<dbReference type="Proteomes" id="UP001529369">
    <property type="component" value="Unassembled WGS sequence"/>
</dbReference>
<dbReference type="InterPro" id="IPR013155">
    <property type="entry name" value="M/V/L/I-tRNA-synth_anticd-bd"/>
</dbReference>
<dbReference type="HAMAP" id="MF_02004">
    <property type="entry name" value="Val_tRNA_synth_type1"/>
    <property type="match status" value="1"/>
</dbReference>
<dbReference type="InterPro" id="IPR019499">
    <property type="entry name" value="Val-tRNA_synth_tRNA-bd"/>
</dbReference>
<comment type="domain">
    <text evidence="8">The C-terminal coiled-coil domain is crucial for aminoacylation activity.</text>
</comment>
<dbReference type="Gene3D" id="1.10.287.380">
    <property type="entry name" value="Valyl-tRNA synthetase, C-terminal domain"/>
    <property type="match status" value="1"/>
</dbReference>
<evidence type="ECO:0000256" key="1">
    <source>
        <dbReference type="ARBA" id="ARBA00022490"/>
    </source>
</evidence>
<dbReference type="SUPFAM" id="SSF47323">
    <property type="entry name" value="Anticodon-binding domain of a subclass of class I aminoacyl-tRNA synthetases"/>
    <property type="match status" value="1"/>
</dbReference>
<comment type="caution">
    <text evidence="12">The sequence shown here is derived from an EMBL/GenBank/DDBJ whole genome shotgun (WGS) entry which is preliminary data.</text>
</comment>
<dbReference type="InterPro" id="IPR001412">
    <property type="entry name" value="aa-tRNA-synth_I_CS"/>
</dbReference>
<sequence length="897" mass="99418">MLDKNLTPASFETRLYEGWERSGAFACDPASDAAPFTIMIPPPNVTGSLHIGHALTMTIQDTLTRWRRMQGRDALWQPGTDHAGIATQMVVERLLAAEGQPDRKRMGREAFVERVWQWKGESGGTITRQLRRLGASLDWPRERFTMDEGLSAAVREVFVTLHRQGLIYRDKRLVNWDPKLQTAISDLEVESREVKGSLWHIRYPVEGGGEITVATTRPETMLGDTAVAVHPSDARFADLVGKMVLLPLTGRRIPIIADDYSDPEKGTGAVKITPAHDFNDFEVGRRHGLAMPAVLDAEARMAIGEIEAELVAAEGLADPAFVRGLEGQDRFAARKAIVAKLEELGLLVRVEPHTHQVPHGDRGGVPLEPRLTLQWYADAATLAKPAIEAVESGRTQFVPKQWENTFFAWMRDIQPWCVSRQLWWGHQIPAWYAPDGTIFVEKTEAEAQAAARAKFGHDVALERDPDVLDTWFSSALWPFSTLGWPERTPEVARYYPGDVLVTGFDIIFFWVARMMMMGLHFMGEVPFRTVYIHGLVRDEKGQKMSKSKGNVMDPLELIDAYGADALRFTICSLAGPGRDVKLGRKRVEDFRSFTTKLWNAARFCEMNGIAPQPGWDPASARAPLSRWILDAANAAVAEATAALEAYRFDEYAAACYRFVWGSFCDWFLEFAKPVFNGPDGAEKDEVKGAAQHVLGVILRLLHPAIPFVTEELWDRFGYGAECSLIGAAWPAASPVAEAAAAREELDWVVRLISEVRTVRAEVNVAPSITTPLLVKDAAPESLARAGRWIDAIRRLGRITEIQALAGEAPKGVIQAVLGEATLMLPLAGVIDLGAERARLAKDRAKAEAEVRKVEAKFGNADFVARAKPEVIEENRERLANFQAEIARLDAAMARIAG</sequence>
<evidence type="ECO:0000256" key="4">
    <source>
        <dbReference type="ARBA" id="ARBA00022840"/>
    </source>
</evidence>
<proteinExistence type="inferred from homology"/>
<evidence type="ECO:0000256" key="7">
    <source>
        <dbReference type="ARBA" id="ARBA00047552"/>
    </source>
</evidence>
<dbReference type="NCBIfam" id="TIGR00422">
    <property type="entry name" value="valS"/>
    <property type="match status" value="1"/>
</dbReference>
<feature type="domain" description="Valyl-tRNA synthetase tRNA-binding arm" evidence="11">
    <location>
        <begin position="831"/>
        <end position="895"/>
    </location>
</feature>
<dbReference type="SUPFAM" id="SSF50677">
    <property type="entry name" value="ValRS/IleRS/LeuRS editing domain"/>
    <property type="match status" value="1"/>
</dbReference>
<evidence type="ECO:0000313" key="12">
    <source>
        <dbReference type="EMBL" id="MDN3565482.1"/>
    </source>
</evidence>
<dbReference type="EC" id="6.1.1.9" evidence="8"/>
<dbReference type="NCBIfam" id="NF004349">
    <property type="entry name" value="PRK05729.1"/>
    <property type="match status" value="1"/>
</dbReference>
<feature type="short sequence motif" description="'HIGH' region" evidence="8">
    <location>
        <begin position="43"/>
        <end position="53"/>
    </location>
</feature>
<feature type="binding site" evidence="8">
    <location>
        <position position="546"/>
    </location>
    <ligand>
        <name>ATP</name>
        <dbReference type="ChEBI" id="CHEBI:30616"/>
    </ligand>
</feature>
<dbReference type="Gene3D" id="3.40.50.620">
    <property type="entry name" value="HUPs"/>
    <property type="match status" value="2"/>
</dbReference>
<comment type="subcellular location">
    <subcellularLocation>
        <location evidence="8">Cytoplasm</location>
    </subcellularLocation>
</comment>
<dbReference type="Gene3D" id="1.10.730.10">
    <property type="entry name" value="Isoleucyl-tRNA Synthetase, Domain 1"/>
    <property type="match status" value="1"/>
</dbReference>
<feature type="domain" description="Aminoacyl-tRNA synthetase class Ia" evidence="9">
    <location>
        <begin position="15"/>
        <end position="582"/>
    </location>
</feature>
<dbReference type="PRINTS" id="PR00986">
    <property type="entry name" value="TRNASYNTHVAL"/>
</dbReference>